<keyword evidence="3" id="KW-1185">Reference proteome</keyword>
<feature type="region of interest" description="Disordered" evidence="1">
    <location>
        <begin position="15"/>
        <end position="43"/>
    </location>
</feature>
<sequence>MAKSTTDEFRSALKNRKTLSSLSNGEDNDFLSSTEERLEKAERKMITPGTSQWVAKFNLLDSSQRATPSSTVHDLKGELVATQKKTYSVDIFGLQLLKRVHLTDMSY</sequence>
<dbReference type="EMBL" id="JAWJWF010000050">
    <property type="protein sequence ID" value="KAK6617993.1"/>
    <property type="molecule type" value="Genomic_DNA"/>
</dbReference>
<name>A0ABR1AER9_POLSC</name>
<proteinExistence type="predicted"/>
<accession>A0ABR1AER9</accession>
<protein>
    <submittedName>
        <fullName evidence="2">Uncharacterized protein</fullName>
    </submittedName>
</protein>
<feature type="compositionally biased region" description="Basic and acidic residues" evidence="1">
    <location>
        <begin position="34"/>
        <end position="43"/>
    </location>
</feature>
<reference evidence="2 3" key="1">
    <citation type="submission" date="2023-09" db="EMBL/GenBank/DDBJ databases">
        <title>Genomes of two closely related lineages of the louse Polyplax serrata with different host specificities.</title>
        <authorList>
            <person name="Martinu J."/>
            <person name="Tarabai H."/>
            <person name="Stefka J."/>
            <person name="Hypsa V."/>
        </authorList>
    </citation>
    <scope>NUCLEOTIDE SEQUENCE [LARGE SCALE GENOMIC DNA]</scope>
    <source>
        <strain evidence="2">98ZLc_SE</strain>
    </source>
</reference>
<evidence type="ECO:0000313" key="2">
    <source>
        <dbReference type="EMBL" id="KAK6617993.1"/>
    </source>
</evidence>
<organism evidence="2 3">
    <name type="scientific">Polyplax serrata</name>
    <name type="common">Common mouse louse</name>
    <dbReference type="NCBI Taxonomy" id="468196"/>
    <lineage>
        <taxon>Eukaryota</taxon>
        <taxon>Metazoa</taxon>
        <taxon>Ecdysozoa</taxon>
        <taxon>Arthropoda</taxon>
        <taxon>Hexapoda</taxon>
        <taxon>Insecta</taxon>
        <taxon>Pterygota</taxon>
        <taxon>Neoptera</taxon>
        <taxon>Paraneoptera</taxon>
        <taxon>Psocodea</taxon>
        <taxon>Troctomorpha</taxon>
        <taxon>Phthiraptera</taxon>
        <taxon>Anoplura</taxon>
        <taxon>Polyplacidae</taxon>
        <taxon>Polyplax</taxon>
    </lineage>
</organism>
<evidence type="ECO:0000313" key="3">
    <source>
        <dbReference type="Proteomes" id="UP001359485"/>
    </source>
</evidence>
<dbReference type="Proteomes" id="UP001359485">
    <property type="component" value="Unassembled WGS sequence"/>
</dbReference>
<gene>
    <name evidence="2" type="ORF">RUM44_002435</name>
</gene>
<feature type="compositionally biased region" description="Polar residues" evidence="1">
    <location>
        <begin position="18"/>
        <end position="33"/>
    </location>
</feature>
<comment type="caution">
    <text evidence="2">The sequence shown here is derived from an EMBL/GenBank/DDBJ whole genome shotgun (WGS) entry which is preliminary data.</text>
</comment>
<evidence type="ECO:0000256" key="1">
    <source>
        <dbReference type="SAM" id="MobiDB-lite"/>
    </source>
</evidence>